<dbReference type="Gene3D" id="3.30.450.40">
    <property type="match status" value="1"/>
</dbReference>
<evidence type="ECO:0000259" key="3">
    <source>
        <dbReference type="PROSITE" id="PS50885"/>
    </source>
</evidence>
<dbReference type="PROSITE" id="PS50885">
    <property type="entry name" value="HAMP"/>
    <property type="match status" value="1"/>
</dbReference>
<name>A0ABN3NG18_9ACTN</name>
<dbReference type="PROSITE" id="PS50887">
    <property type="entry name" value="GGDEF"/>
    <property type="match status" value="1"/>
</dbReference>
<keyword evidence="2" id="KW-0472">Membrane</keyword>
<reference evidence="5 6" key="1">
    <citation type="journal article" date="2019" name="Int. J. Syst. Evol. Microbiol.">
        <title>The Global Catalogue of Microorganisms (GCM) 10K type strain sequencing project: providing services to taxonomists for standard genome sequencing and annotation.</title>
        <authorList>
            <consortium name="The Broad Institute Genomics Platform"/>
            <consortium name="The Broad Institute Genome Sequencing Center for Infectious Disease"/>
            <person name="Wu L."/>
            <person name="Ma J."/>
        </authorList>
    </citation>
    <scope>NUCLEOTIDE SEQUENCE [LARGE SCALE GENOMIC DNA]</scope>
    <source>
        <strain evidence="5 6">JCM 3367</strain>
    </source>
</reference>
<dbReference type="InterPro" id="IPR050469">
    <property type="entry name" value="Diguanylate_Cyclase"/>
</dbReference>
<dbReference type="EMBL" id="BAAARY010000006">
    <property type="protein sequence ID" value="GAA2521157.1"/>
    <property type="molecule type" value="Genomic_DNA"/>
</dbReference>
<dbReference type="RefSeq" id="WP_344171294.1">
    <property type="nucleotide sequence ID" value="NZ_BAAARY010000006.1"/>
</dbReference>
<dbReference type="PANTHER" id="PTHR45138:SF9">
    <property type="entry name" value="DIGUANYLATE CYCLASE DGCM-RELATED"/>
    <property type="match status" value="1"/>
</dbReference>
<organism evidence="5 6">
    <name type="scientific">Pilimelia columellifera subsp. columellifera</name>
    <dbReference type="NCBI Taxonomy" id="706583"/>
    <lineage>
        <taxon>Bacteria</taxon>
        <taxon>Bacillati</taxon>
        <taxon>Actinomycetota</taxon>
        <taxon>Actinomycetes</taxon>
        <taxon>Micromonosporales</taxon>
        <taxon>Micromonosporaceae</taxon>
        <taxon>Pilimelia</taxon>
    </lineage>
</organism>
<dbReference type="SUPFAM" id="SSF55781">
    <property type="entry name" value="GAF domain-like"/>
    <property type="match status" value="1"/>
</dbReference>
<dbReference type="InterPro" id="IPR000160">
    <property type="entry name" value="GGDEF_dom"/>
</dbReference>
<dbReference type="PANTHER" id="PTHR45138">
    <property type="entry name" value="REGULATORY COMPONENTS OF SENSORY TRANSDUCTION SYSTEM"/>
    <property type="match status" value="1"/>
</dbReference>
<dbReference type="Gene3D" id="3.30.70.270">
    <property type="match status" value="1"/>
</dbReference>
<proteinExistence type="predicted"/>
<dbReference type="InterPro" id="IPR029016">
    <property type="entry name" value="GAF-like_dom_sf"/>
</dbReference>
<dbReference type="Gene3D" id="6.10.340.10">
    <property type="match status" value="1"/>
</dbReference>
<evidence type="ECO:0000313" key="5">
    <source>
        <dbReference type="EMBL" id="GAA2521157.1"/>
    </source>
</evidence>
<dbReference type="Proteomes" id="UP001499978">
    <property type="component" value="Unassembled WGS sequence"/>
</dbReference>
<dbReference type="InterPro" id="IPR003018">
    <property type="entry name" value="GAF"/>
</dbReference>
<dbReference type="SUPFAM" id="SSF55073">
    <property type="entry name" value="Nucleotide cyclase"/>
    <property type="match status" value="1"/>
</dbReference>
<evidence type="ECO:0000256" key="1">
    <source>
        <dbReference type="ARBA" id="ARBA00022692"/>
    </source>
</evidence>
<keyword evidence="6" id="KW-1185">Reference proteome</keyword>
<dbReference type="NCBIfam" id="TIGR00254">
    <property type="entry name" value="GGDEF"/>
    <property type="match status" value="1"/>
</dbReference>
<sequence>MSLRGRLTTALLLVLLGPVLLGVVFVGLTVGAVANQRVAERLDRARAATVTSVGAMCRQLHAAAGAVAVVADPAARMAAAEELVDAGLTSAVRIVDAVGVTVLTTRHAPAPPWAPCAAEIEAPASYTALSARVELRDQRGISLGAIVVAQVVDRDFIVRLAAASGAAVTQIRADPAGRLTTGHSTESPRYRPGVLAAAQRGAGGGGAHEVDGPAGLRYVSHLGPADGQPLRLLLSVPQEETSLLYPALVTLVLVTGAGSLIVASWLARDTTGPLAALAAAADRFADGDLAARVPVRGHDEVGRLAATFNRMTRQTEAYVEALTASRDQLRGHLEILGDTLASTHDLDRILRVILEAAMAATSAQAGVVLLVGEDGMLVGRCAEGLAGRLPGRPADADVTELRIPVGAGVLGAVAATGASRRGADGDDPILLAPDEPRCRSYMAVPFSMRVADDPPESRLAVGGVLALYDRLGAAEFDDADMSTLRTFAGQAAVAVDNVHAHEEAQRLSLTDPLTGLWNYRYLQESARREIERAIRFDRTLTFLALDIDRFKKINDTYGHGAGDEVLTEFARRLRLGLREVDSVFRRGGEEFVVLLPETDTDGGEVVARRLGALVRQAPMTVHTADASAPVRIPVTTSIGVAVFPRHAGGAAEALGAADRALYDAKANGRDTYRIAVERPVVGASSGPRPPRQAGGR</sequence>
<dbReference type="InterPro" id="IPR003660">
    <property type="entry name" value="HAMP_dom"/>
</dbReference>
<accession>A0ABN3NG18</accession>
<evidence type="ECO:0000256" key="2">
    <source>
        <dbReference type="ARBA" id="ARBA00022989"/>
    </source>
</evidence>
<protein>
    <recommendedName>
        <fullName evidence="7">Diguanylate cyclase</fullName>
    </recommendedName>
</protein>
<gene>
    <name evidence="5" type="ORF">GCM10010201_18730</name>
</gene>
<dbReference type="InterPro" id="IPR029787">
    <property type="entry name" value="Nucleotide_cyclase"/>
</dbReference>
<dbReference type="SMART" id="SM00267">
    <property type="entry name" value="GGDEF"/>
    <property type="match status" value="1"/>
</dbReference>
<dbReference type="Pfam" id="PF13185">
    <property type="entry name" value="GAF_2"/>
    <property type="match status" value="1"/>
</dbReference>
<dbReference type="SMART" id="SM00304">
    <property type="entry name" value="HAMP"/>
    <property type="match status" value="1"/>
</dbReference>
<evidence type="ECO:0008006" key="7">
    <source>
        <dbReference type="Google" id="ProtNLM"/>
    </source>
</evidence>
<dbReference type="InterPro" id="IPR043128">
    <property type="entry name" value="Rev_trsase/Diguanyl_cyclase"/>
</dbReference>
<comment type="caution">
    <text evidence="5">The sequence shown here is derived from an EMBL/GenBank/DDBJ whole genome shotgun (WGS) entry which is preliminary data.</text>
</comment>
<dbReference type="CDD" id="cd01949">
    <property type="entry name" value="GGDEF"/>
    <property type="match status" value="1"/>
</dbReference>
<dbReference type="Pfam" id="PF00990">
    <property type="entry name" value="GGDEF"/>
    <property type="match status" value="1"/>
</dbReference>
<feature type="domain" description="GGDEF" evidence="4">
    <location>
        <begin position="538"/>
        <end position="677"/>
    </location>
</feature>
<keyword evidence="2" id="KW-1133">Transmembrane helix</keyword>
<feature type="domain" description="HAMP" evidence="3">
    <location>
        <begin position="268"/>
        <end position="320"/>
    </location>
</feature>
<dbReference type="Pfam" id="PF00672">
    <property type="entry name" value="HAMP"/>
    <property type="match status" value="1"/>
</dbReference>
<evidence type="ECO:0000259" key="4">
    <source>
        <dbReference type="PROSITE" id="PS50887"/>
    </source>
</evidence>
<dbReference type="SUPFAM" id="SSF158472">
    <property type="entry name" value="HAMP domain-like"/>
    <property type="match status" value="1"/>
</dbReference>
<keyword evidence="1" id="KW-0812">Transmembrane</keyword>
<dbReference type="SMART" id="SM00065">
    <property type="entry name" value="GAF"/>
    <property type="match status" value="1"/>
</dbReference>
<dbReference type="CDD" id="cd06225">
    <property type="entry name" value="HAMP"/>
    <property type="match status" value="1"/>
</dbReference>
<evidence type="ECO:0000313" key="6">
    <source>
        <dbReference type="Proteomes" id="UP001499978"/>
    </source>
</evidence>